<dbReference type="PANTHER" id="PTHR31099:SF41">
    <property type="entry name" value="TRANSPOSASE (PUTATIVE), GYPSY TYPE-RELATED"/>
    <property type="match status" value="1"/>
</dbReference>
<name>A0ABQ5EZ24_9ASTR</name>
<protein>
    <recommendedName>
        <fullName evidence="4">Transposase (Putative), gypsy type</fullName>
    </recommendedName>
</protein>
<proteinExistence type="predicted"/>
<dbReference type="EMBL" id="BQNB010016832">
    <property type="protein sequence ID" value="GJT56316.1"/>
    <property type="molecule type" value="Genomic_DNA"/>
</dbReference>
<feature type="compositionally biased region" description="Polar residues" evidence="1">
    <location>
        <begin position="216"/>
        <end position="235"/>
    </location>
</feature>
<organism evidence="2 3">
    <name type="scientific">Tanacetum coccineum</name>
    <dbReference type="NCBI Taxonomy" id="301880"/>
    <lineage>
        <taxon>Eukaryota</taxon>
        <taxon>Viridiplantae</taxon>
        <taxon>Streptophyta</taxon>
        <taxon>Embryophyta</taxon>
        <taxon>Tracheophyta</taxon>
        <taxon>Spermatophyta</taxon>
        <taxon>Magnoliopsida</taxon>
        <taxon>eudicotyledons</taxon>
        <taxon>Gunneridae</taxon>
        <taxon>Pentapetalae</taxon>
        <taxon>asterids</taxon>
        <taxon>campanulids</taxon>
        <taxon>Asterales</taxon>
        <taxon>Asteraceae</taxon>
        <taxon>Asteroideae</taxon>
        <taxon>Anthemideae</taxon>
        <taxon>Anthemidinae</taxon>
        <taxon>Tanacetum</taxon>
    </lineage>
</organism>
<reference evidence="2" key="1">
    <citation type="journal article" date="2022" name="Int. J. Mol. Sci.">
        <title>Draft Genome of Tanacetum Coccineum: Genomic Comparison of Closely Related Tanacetum-Family Plants.</title>
        <authorList>
            <person name="Yamashiro T."/>
            <person name="Shiraishi A."/>
            <person name="Nakayama K."/>
            <person name="Satake H."/>
        </authorList>
    </citation>
    <scope>NUCLEOTIDE SEQUENCE</scope>
</reference>
<feature type="region of interest" description="Disordered" evidence="1">
    <location>
        <begin position="264"/>
        <end position="298"/>
    </location>
</feature>
<keyword evidence="3" id="KW-1185">Reference proteome</keyword>
<evidence type="ECO:0008006" key="4">
    <source>
        <dbReference type="Google" id="ProtNLM"/>
    </source>
</evidence>
<sequence>MGTIDSLKSVLTQSALDALCEKFYIPDAVHPELPGPNARIRNSPTDILQYFQINLSQLSVIAAAKVSHFEILCRVHGFVPTVDSLKNWNDHFFWVDASVFPHAIPWHSSKTVNKDPYPTPDEFDADVCNYLADNRAPFRKFPEPFLCLVGISRYYTLDENKMDLFAFIHHADPTKVKIGEREVRKGEVPLLELTRGRVIPLAGVNDQGGVVAQGVGNDNVNEGSGGAATTDQTEQSGSIVRIGGIDIEVDAEAQALFADKPKKFRKMKTADGASGSGHPPKRLREDHGTSRDAGASTAGKSLTALQDLLDKSTLAAEIGVTAAATVPFVTSSVTPTPEHKGGEYTDSVSAANFQTKRPAERFIISSDTPHDSNANAADDEVSSVVKSDILDPVVLTTAVATTVVAGTFVPQPREVNEPTRARIFADSTSAGNVGSDVAGPSQSASNDISSENFYVSLDMDSETLHQTYVPKWDVLNESVLDESNLCRSLVDQLAPPVFFSQLRAMKYDQLFAEFNVEAAR</sequence>
<gene>
    <name evidence="2" type="ORF">Tco_0991370</name>
</gene>
<evidence type="ECO:0000256" key="1">
    <source>
        <dbReference type="SAM" id="MobiDB-lite"/>
    </source>
</evidence>
<evidence type="ECO:0000313" key="3">
    <source>
        <dbReference type="Proteomes" id="UP001151760"/>
    </source>
</evidence>
<reference evidence="2" key="2">
    <citation type="submission" date="2022-01" db="EMBL/GenBank/DDBJ databases">
        <authorList>
            <person name="Yamashiro T."/>
            <person name="Shiraishi A."/>
            <person name="Satake H."/>
            <person name="Nakayama K."/>
        </authorList>
    </citation>
    <scope>NUCLEOTIDE SEQUENCE</scope>
</reference>
<feature type="region of interest" description="Disordered" evidence="1">
    <location>
        <begin position="214"/>
        <end position="235"/>
    </location>
</feature>
<evidence type="ECO:0000313" key="2">
    <source>
        <dbReference type="EMBL" id="GJT56316.1"/>
    </source>
</evidence>
<dbReference type="PANTHER" id="PTHR31099">
    <property type="entry name" value="OS06G0165300 PROTEIN"/>
    <property type="match status" value="1"/>
</dbReference>
<dbReference type="Proteomes" id="UP001151760">
    <property type="component" value="Unassembled WGS sequence"/>
</dbReference>
<comment type="caution">
    <text evidence="2">The sequence shown here is derived from an EMBL/GenBank/DDBJ whole genome shotgun (WGS) entry which is preliminary data.</text>
</comment>
<accession>A0ABQ5EZ24</accession>